<dbReference type="FunCoup" id="A0A0R0JT99">
    <property type="interactions" value="43"/>
</dbReference>
<dbReference type="Proteomes" id="UP000008827">
    <property type="component" value="Chromosome 6"/>
</dbReference>
<dbReference type="EnsemblPlants" id="KRH55640">
    <property type="protein sequence ID" value="KRH55640"/>
    <property type="gene ID" value="GLYMA_06G268500"/>
</dbReference>
<dbReference type="Gramene" id="KRH55640">
    <property type="protein sequence ID" value="KRH55640"/>
    <property type="gene ID" value="GLYMA_06G268500"/>
</dbReference>
<dbReference type="Pfam" id="PF01582">
    <property type="entry name" value="TIR"/>
    <property type="match status" value="3"/>
</dbReference>
<sequence>MAETFSGASRYDVFINFRGEDTRHGFTGHLYKALCDKGIRAFMEEVDLKRGEEITRTLEEAIKGSRIAITVLSKDYASSSFCLNELETILGCYREKTLLVIPVFYKVDPSDVRRLQGSYAEGLAMLEVRFPPNMEIWKKALQERKRLLVLPIFYKVDPSNIRYHRGSFGEALANHEMKFKAKMDGLEHNMEKLEKWKMALHETANFSGYHFKQGDGYEYEFITRIVDLVSSKIKQDPFHVGDYPVGLESYSEAFNYDVFLSFRGSDTLHGFTGYLYKALRDSGFHTFIDEDLNRGEEITPAIVKAIEESKIAIIVLSINYASSSFCLDELATIRDCLERKRMLVLPVFYNVDHSQVRMQEGSYGEALVKHEESLKHSMEKLEKWKMALHQVANLSDIKIKHGYSTLPIFFTL</sequence>
<reference evidence="4" key="2">
    <citation type="submission" date="2018-02" db="UniProtKB">
        <authorList>
            <consortium name="EnsemblPlants"/>
        </authorList>
    </citation>
    <scope>IDENTIFICATION</scope>
    <source>
        <strain evidence="4">Williams 82</strain>
    </source>
</reference>
<dbReference type="EnsemblPlants" id="KRH55639">
    <property type="protein sequence ID" value="KRH55639"/>
    <property type="gene ID" value="GLYMA_06G268500"/>
</dbReference>
<evidence type="ECO:0000256" key="1">
    <source>
        <dbReference type="ARBA" id="ARBA00023027"/>
    </source>
</evidence>
<dbReference type="GO" id="GO:0005634">
    <property type="term" value="C:nucleus"/>
    <property type="evidence" value="ECO:0000318"/>
    <property type="project" value="GO_Central"/>
</dbReference>
<dbReference type="EMBL" id="CM000839">
    <property type="protein sequence ID" value="KRH55639.1"/>
    <property type="molecule type" value="Genomic_DNA"/>
</dbReference>
<evidence type="ECO:0000313" key="3">
    <source>
        <dbReference type="EMBL" id="KRH55640.1"/>
    </source>
</evidence>
<evidence type="ECO:0000259" key="2">
    <source>
        <dbReference type="PROSITE" id="PS50104"/>
    </source>
</evidence>
<reference evidence="3" key="3">
    <citation type="submission" date="2018-07" db="EMBL/GenBank/DDBJ databases">
        <title>WGS assembly of Glycine max.</title>
        <authorList>
            <person name="Schmutz J."/>
            <person name="Cannon S."/>
            <person name="Schlueter J."/>
            <person name="Ma J."/>
            <person name="Mitros T."/>
            <person name="Nelson W."/>
            <person name="Hyten D."/>
            <person name="Song Q."/>
            <person name="Thelen J."/>
            <person name="Cheng J."/>
            <person name="Xu D."/>
            <person name="Hellsten U."/>
            <person name="May G."/>
            <person name="Yu Y."/>
            <person name="Sakurai T."/>
            <person name="Umezawa T."/>
            <person name="Bhattacharyya M."/>
            <person name="Sandhu D."/>
            <person name="Valliyodan B."/>
            <person name="Lindquist E."/>
            <person name="Peto M."/>
            <person name="Grant D."/>
            <person name="Shu S."/>
            <person name="Goodstein D."/>
            <person name="Barry K."/>
            <person name="Futrell-Griggs M."/>
            <person name="Abernathy B."/>
            <person name="Du J."/>
            <person name="Tian Z."/>
            <person name="Zhu L."/>
            <person name="Gill N."/>
            <person name="Joshi T."/>
            <person name="Libault M."/>
            <person name="Sethuraman A."/>
            <person name="Zhang X."/>
            <person name="Shinozaki K."/>
            <person name="Nguyen H."/>
            <person name="Wing R."/>
            <person name="Cregan P."/>
            <person name="Specht J."/>
            <person name="Grimwood J."/>
            <person name="Rokhsar D."/>
            <person name="Stacey G."/>
            <person name="Shoemaker R."/>
            <person name="Jackson S."/>
        </authorList>
    </citation>
    <scope>NUCLEOTIDE SEQUENCE</scope>
    <source>
        <tissue evidence="3">Callus</tissue>
    </source>
</reference>
<name>A0A0R0JT99_SOYBN</name>
<proteinExistence type="predicted"/>
<dbReference type="ExpressionAtlas" id="A0A0R0JT99">
    <property type="expression patterns" value="baseline and differential"/>
</dbReference>
<keyword evidence="1" id="KW-0520">NAD</keyword>
<feature type="domain" description="TIR" evidence="2">
    <location>
        <begin position="254"/>
        <end position="412"/>
    </location>
</feature>
<protein>
    <recommendedName>
        <fullName evidence="2">TIR domain-containing protein</fullName>
    </recommendedName>
</protein>
<dbReference type="SUPFAM" id="SSF52200">
    <property type="entry name" value="Toll/Interleukin receptor TIR domain"/>
    <property type="match status" value="3"/>
</dbReference>
<dbReference type="AlphaFoldDB" id="A0A0R0JT99"/>
<dbReference type="InterPro" id="IPR000157">
    <property type="entry name" value="TIR_dom"/>
</dbReference>
<feature type="domain" description="TIR" evidence="2">
    <location>
        <begin position="9"/>
        <end position="172"/>
    </location>
</feature>
<dbReference type="GO" id="GO:0007165">
    <property type="term" value="P:signal transduction"/>
    <property type="evidence" value="ECO:0000318"/>
    <property type="project" value="GO_Central"/>
</dbReference>
<dbReference type="Gramene" id="KRH55639">
    <property type="protein sequence ID" value="KRH55639"/>
    <property type="gene ID" value="GLYMA_06G268500"/>
</dbReference>
<keyword evidence="5" id="KW-1185">Reference proteome</keyword>
<dbReference type="PANTHER" id="PTHR32009:SF144">
    <property type="entry name" value="RESISTANCE PROTEIN (TIR-NBS-LRR CLASS), PUTATIVE-RELATED"/>
    <property type="match status" value="1"/>
</dbReference>
<dbReference type="PROSITE" id="PS50104">
    <property type="entry name" value="TIR"/>
    <property type="match status" value="2"/>
</dbReference>
<reference evidence="3 4" key="1">
    <citation type="journal article" date="2010" name="Nature">
        <title>Genome sequence of the palaeopolyploid soybean.</title>
        <authorList>
            <person name="Schmutz J."/>
            <person name="Cannon S.B."/>
            <person name="Schlueter J."/>
            <person name="Ma J."/>
            <person name="Mitros T."/>
            <person name="Nelson W."/>
            <person name="Hyten D.L."/>
            <person name="Song Q."/>
            <person name="Thelen J.J."/>
            <person name="Cheng J."/>
            <person name="Xu D."/>
            <person name="Hellsten U."/>
            <person name="May G.D."/>
            <person name="Yu Y."/>
            <person name="Sakurai T."/>
            <person name="Umezawa T."/>
            <person name="Bhattacharyya M.K."/>
            <person name="Sandhu D."/>
            <person name="Valliyodan B."/>
            <person name="Lindquist E."/>
            <person name="Peto M."/>
            <person name="Grant D."/>
            <person name="Shu S."/>
            <person name="Goodstein D."/>
            <person name="Barry K."/>
            <person name="Futrell-Griggs M."/>
            <person name="Abernathy B."/>
            <person name="Du J."/>
            <person name="Tian Z."/>
            <person name="Zhu L."/>
            <person name="Gill N."/>
            <person name="Joshi T."/>
            <person name="Libault M."/>
            <person name="Sethuraman A."/>
            <person name="Zhang X.-C."/>
            <person name="Shinozaki K."/>
            <person name="Nguyen H.T."/>
            <person name="Wing R.A."/>
            <person name="Cregan P."/>
            <person name="Specht J."/>
            <person name="Grimwood J."/>
            <person name="Rokhsar D."/>
            <person name="Stacey G."/>
            <person name="Shoemaker R.C."/>
            <person name="Jackson S.A."/>
        </authorList>
    </citation>
    <scope>NUCLEOTIDE SEQUENCE</scope>
    <source>
        <strain evidence="4">cv. Williams 82</strain>
        <tissue evidence="3">Callus</tissue>
    </source>
</reference>
<dbReference type="SMART" id="SM00255">
    <property type="entry name" value="TIR"/>
    <property type="match status" value="2"/>
</dbReference>
<accession>A0A0R0JT99</accession>
<dbReference type="FunFam" id="3.40.50.10140:FF:000007">
    <property type="entry name" value="Disease resistance protein (TIR-NBS-LRR class)"/>
    <property type="match status" value="2"/>
</dbReference>
<dbReference type="InterPro" id="IPR035897">
    <property type="entry name" value="Toll_tir_struct_dom_sf"/>
</dbReference>
<dbReference type="PANTHER" id="PTHR32009">
    <property type="entry name" value="TMV RESISTANCE PROTEIN N-LIKE"/>
    <property type="match status" value="1"/>
</dbReference>
<dbReference type="EMBL" id="CM000839">
    <property type="protein sequence ID" value="KRH55640.1"/>
    <property type="molecule type" value="Genomic_DNA"/>
</dbReference>
<dbReference type="Gene3D" id="3.40.50.10140">
    <property type="entry name" value="Toll/interleukin-1 receptor homology (TIR) domain"/>
    <property type="match status" value="3"/>
</dbReference>
<evidence type="ECO:0000313" key="5">
    <source>
        <dbReference type="Proteomes" id="UP000008827"/>
    </source>
</evidence>
<organism evidence="3">
    <name type="scientific">Glycine max</name>
    <name type="common">Soybean</name>
    <name type="synonym">Glycine hispida</name>
    <dbReference type="NCBI Taxonomy" id="3847"/>
    <lineage>
        <taxon>Eukaryota</taxon>
        <taxon>Viridiplantae</taxon>
        <taxon>Streptophyta</taxon>
        <taxon>Embryophyta</taxon>
        <taxon>Tracheophyta</taxon>
        <taxon>Spermatophyta</taxon>
        <taxon>Magnoliopsida</taxon>
        <taxon>eudicotyledons</taxon>
        <taxon>Gunneridae</taxon>
        <taxon>Pentapetalae</taxon>
        <taxon>rosids</taxon>
        <taxon>fabids</taxon>
        <taxon>Fabales</taxon>
        <taxon>Fabaceae</taxon>
        <taxon>Papilionoideae</taxon>
        <taxon>50 kb inversion clade</taxon>
        <taxon>NPAAA clade</taxon>
        <taxon>indigoferoid/millettioid clade</taxon>
        <taxon>Phaseoleae</taxon>
        <taxon>Glycine</taxon>
        <taxon>Glycine subgen. Soja</taxon>
    </lineage>
</organism>
<gene>
    <name evidence="3" type="ORF">GLYMA_06G268500</name>
</gene>
<dbReference type="SMR" id="A0A0R0JT99"/>
<dbReference type="InParanoid" id="A0A0R0JT99"/>
<evidence type="ECO:0000313" key="4">
    <source>
        <dbReference type="EnsemblPlants" id="KRH55639"/>
    </source>
</evidence>